<feature type="compositionally biased region" description="Basic and acidic residues" evidence="2">
    <location>
        <begin position="1"/>
        <end position="12"/>
    </location>
</feature>
<dbReference type="GO" id="GO:0005634">
    <property type="term" value="C:nucleus"/>
    <property type="evidence" value="ECO:0007669"/>
    <property type="project" value="TreeGrafter"/>
</dbReference>
<evidence type="ECO:0000256" key="1">
    <source>
        <dbReference type="ARBA" id="ARBA00006349"/>
    </source>
</evidence>
<dbReference type="Proteomes" id="UP000019376">
    <property type="component" value="Unassembled WGS sequence"/>
</dbReference>
<protein>
    <recommendedName>
        <fullName evidence="5">Heat shock factor binding protein</fullName>
    </recommendedName>
</protein>
<feature type="compositionally biased region" description="Pro residues" evidence="2">
    <location>
        <begin position="77"/>
        <end position="86"/>
    </location>
</feature>
<evidence type="ECO:0000313" key="3">
    <source>
        <dbReference type="EMBL" id="EPS32505.1"/>
    </source>
</evidence>
<dbReference type="GO" id="GO:0005829">
    <property type="term" value="C:cytosol"/>
    <property type="evidence" value="ECO:0007669"/>
    <property type="project" value="TreeGrafter"/>
</dbReference>
<feature type="region of interest" description="Disordered" evidence="2">
    <location>
        <begin position="1"/>
        <end position="25"/>
    </location>
</feature>
<dbReference type="PANTHER" id="PTHR19424:SF0">
    <property type="entry name" value="HEAT SHOCK FACTOR BINDING PROTEIN 1"/>
    <property type="match status" value="1"/>
</dbReference>
<dbReference type="Pfam" id="PF06825">
    <property type="entry name" value="HSBP1"/>
    <property type="match status" value="1"/>
</dbReference>
<evidence type="ECO:0000313" key="4">
    <source>
        <dbReference type="Proteomes" id="UP000019376"/>
    </source>
</evidence>
<evidence type="ECO:0000256" key="2">
    <source>
        <dbReference type="SAM" id="MobiDB-lite"/>
    </source>
</evidence>
<organism evidence="3 4">
    <name type="scientific">Penicillium oxalicum (strain 114-2 / CGMCC 5302)</name>
    <name type="common">Penicillium decumbens</name>
    <dbReference type="NCBI Taxonomy" id="933388"/>
    <lineage>
        <taxon>Eukaryota</taxon>
        <taxon>Fungi</taxon>
        <taxon>Dikarya</taxon>
        <taxon>Ascomycota</taxon>
        <taxon>Pezizomycotina</taxon>
        <taxon>Eurotiomycetes</taxon>
        <taxon>Eurotiomycetidae</taxon>
        <taxon>Eurotiales</taxon>
        <taxon>Aspergillaceae</taxon>
        <taxon>Penicillium</taxon>
    </lineage>
</organism>
<dbReference type="PhylomeDB" id="S7ZP80"/>
<evidence type="ECO:0008006" key="5">
    <source>
        <dbReference type="Google" id="ProtNLM"/>
    </source>
</evidence>
<gene>
    <name evidence="3" type="ORF">PDE_07465</name>
</gene>
<comment type="similarity">
    <text evidence="1">Belongs to the HSBP1 family.</text>
</comment>
<name>S7ZP80_PENO1</name>
<feature type="compositionally biased region" description="Polar residues" evidence="2">
    <location>
        <begin position="16"/>
        <end position="25"/>
    </location>
</feature>
<keyword evidence="4" id="KW-1185">Reference proteome</keyword>
<feature type="region of interest" description="Disordered" evidence="2">
    <location>
        <begin position="65"/>
        <end position="86"/>
    </location>
</feature>
<dbReference type="EMBL" id="KB644414">
    <property type="protein sequence ID" value="EPS32505.1"/>
    <property type="molecule type" value="Genomic_DNA"/>
</dbReference>
<dbReference type="HOGENOM" id="CLU_168441_2_0_1"/>
<dbReference type="GO" id="GO:0003714">
    <property type="term" value="F:transcription corepressor activity"/>
    <property type="evidence" value="ECO:0007669"/>
    <property type="project" value="InterPro"/>
</dbReference>
<dbReference type="STRING" id="933388.S7ZP80"/>
<accession>S7ZP80</accession>
<dbReference type="AlphaFoldDB" id="S7ZP80"/>
<dbReference type="eggNOG" id="ENOG502SFPH">
    <property type="taxonomic scope" value="Eukaryota"/>
</dbReference>
<proteinExistence type="inferred from homology"/>
<dbReference type="OrthoDB" id="4159489at2759"/>
<dbReference type="Gene3D" id="1.20.5.430">
    <property type="match status" value="1"/>
</dbReference>
<feature type="compositionally biased region" description="Low complexity" evidence="2">
    <location>
        <begin position="66"/>
        <end position="76"/>
    </location>
</feature>
<dbReference type="PANTHER" id="PTHR19424">
    <property type="entry name" value="HEAT SHOCK FACTOR BINDING PROTEIN 1"/>
    <property type="match status" value="1"/>
</dbReference>
<dbReference type="GO" id="GO:0070370">
    <property type="term" value="P:cellular heat acclimation"/>
    <property type="evidence" value="ECO:0007669"/>
    <property type="project" value="TreeGrafter"/>
</dbReference>
<reference evidence="3 4" key="1">
    <citation type="journal article" date="2013" name="PLoS ONE">
        <title>Genomic and secretomic analyses reveal unique features of the lignocellulolytic enzyme system of Penicillium decumbens.</title>
        <authorList>
            <person name="Liu G."/>
            <person name="Zhang L."/>
            <person name="Wei X."/>
            <person name="Zou G."/>
            <person name="Qin Y."/>
            <person name="Ma L."/>
            <person name="Li J."/>
            <person name="Zheng H."/>
            <person name="Wang S."/>
            <person name="Wang C."/>
            <person name="Xun L."/>
            <person name="Zhao G.-P."/>
            <person name="Zhou Z."/>
            <person name="Qu Y."/>
        </authorList>
    </citation>
    <scope>NUCLEOTIDE SEQUENCE [LARGE SCALE GENOMIC DNA]</scope>
    <source>
        <strain evidence="4">114-2 / CGMCC 5302</strain>
    </source>
</reference>
<dbReference type="InterPro" id="IPR009643">
    <property type="entry name" value="HS1-bd"/>
</dbReference>
<sequence length="86" mass="9147">MADSKSPEKTNAEESFLSQSNSDAQGQLTAAVDELLDQLQGKFDKVSKEMFGKLDDMTRRLDELEASLTASSAESPSAPPPAAPST</sequence>